<gene>
    <name evidence="2" type="ORF">Tci_855110</name>
</gene>
<proteinExistence type="predicted"/>
<evidence type="ECO:0000313" key="2">
    <source>
        <dbReference type="EMBL" id="GFC83140.1"/>
    </source>
</evidence>
<feature type="region of interest" description="Disordered" evidence="1">
    <location>
        <begin position="25"/>
        <end position="87"/>
    </location>
</feature>
<accession>A0A699R9R7</accession>
<comment type="caution">
    <text evidence="2">The sequence shown here is derived from an EMBL/GenBank/DDBJ whole genome shotgun (WGS) entry which is preliminary data.</text>
</comment>
<dbReference type="AlphaFoldDB" id="A0A699R9R7"/>
<feature type="compositionally biased region" description="Polar residues" evidence="1">
    <location>
        <begin position="75"/>
        <end position="86"/>
    </location>
</feature>
<protein>
    <submittedName>
        <fullName evidence="2">Uncharacterized protein</fullName>
    </submittedName>
</protein>
<feature type="non-terminal residue" evidence="2">
    <location>
        <position position="1"/>
    </location>
</feature>
<reference evidence="2" key="1">
    <citation type="journal article" date="2019" name="Sci. Rep.">
        <title>Draft genome of Tanacetum cinerariifolium, the natural source of mosquito coil.</title>
        <authorList>
            <person name="Yamashiro T."/>
            <person name="Shiraishi A."/>
            <person name="Satake H."/>
            <person name="Nakayama K."/>
        </authorList>
    </citation>
    <scope>NUCLEOTIDE SEQUENCE</scope>
</reference>
<evidence type="ECO:0000256" key="1">
    <source>
        <dbReference type="SAM" id="MobiDB-lite"/>
    </source>
</evidence>
<organism evidence="2">
    <name type="scientific">Tanacetum cinerariifolium</name>
    <name type="common">Dalmatian daisy</name>
    <name type="synonym">Chrysanthemum cinerariifolium</name>
    <dbReference type="NCBI Taxonomy" id="118510"/>
    <lineage>
        <taxon>Eukaryota</taxon>
        <taxon>Viridiplantae</taxon>
        <taxon>Streptophyta</taxon>
        <taxon>Embryophyta</taxon>
        <taxon>Tracheophyta</taxon>
        <taxon>Spermatophyta</taxon>
        <taxon>Magnoliopsida</taxon>
        <taxon>eudicotyledons</taxon>
        <taxon>Gunneridae</taxon>
        <taxon>Pentapetalae</taxon>
        <taxon>asterids</taxon>
        <taxon>campanulids</taxon>
        <taxon>Asterales</taxon>
        <taxon>Asteraceae</taxon>
        <taxon>Asteroideae</taxon>
        <taxon>Anthemideae</taxon>
        <taxon>Anthemidinae</taxon>
        <taxon>Tanacetum</taxon>
    </lineage>
</organism>
<sequence length="210" mass="23540">DTESEIKIIKSYQAATISSLLFIHQSSSHDQEDQEGDASEPLSGLRSMPDDDLASMTGFETQDSGDHVSEEGTETLHTSADKTAQSDPLGHLHKDLCLLHNKVNQLESSITKHVSDSIQATVPEIVTNTLKDQLPRLLSYALKDTLHLLIKETIKSSVSESIAEELPQVEAQVQKNLQDQLPNLLLKPMYKEFDAFNKLESQRFFYFKRS</sequence>
<dbReference type="EMBL" id="BKCJ011087939">
    <property type="protein sequence ID" value="GFC83140.1"/>
    <property type="molecule type" value="Genomic_DNA"/>
</dbReference>
<name>A0A699R9R7_TANCI</name>